<evidence type="ECO:0000313" key="2">
    <source>
        <dbReference type="EMBL" id="UUO65277.1"/>
    </source>
</evidence>
<feature type="domain" description="PD-(D/E)XK endonuclease-like" evidence="1">
    <location>
        <begin position="578"/>
        <end position="804"/>
    </location>
</feature>
<dbReference type="EMBL" id="CP028989">
    <property type="protein sequence ID" value="UUO65277.1"/>
    <property type="molecule type" value="Genomic_DNA"/>
</dbReference>
<reference evidence="2" key="1">
    <citation type="submission" date="2018-04" db="EMBL/GenBank/DDBJ databases">
        <title>Genomes of Endosymbiotic and Endophytic Bradyrhizobium Publication status.</title>
        <authorList>
            <person name="Guha S."/>
            <person name="Jorrin B."/>
            <person name="Sarkar M."/>
            <person name="Poole P.S."/>
            <person name="DasGupta M."/>
        </authorList>
    </citation>
    <scope>NUCLEOTIDE SEQUENCE</scope>
    <source>
        <strain evidence="2">WBOS16</strain>
    </source>
</reference>
<accession>A0AAE9SQD7</accession>
<dbReference type="Pfam" id="PF12705">
    <property type="entry name" value="PDDEXK_1"/>
    <property type="match status" value="1"/>
</dbReference>
<name>A0AAE9SQD7_9BRAD</name>
<dbReference type="Proteomes" id="UP001058872">
    <property type="component" value="Chromosome"/>
</dbReference>
<dbReference type="SUPFAM" id="SSF52540">
    <property type="entry name" value="P-loop containing nucleoside triphosphate hydrolases"/>
    <property type="match status" value="1"/>
</dbReference>
<organism evidence="2 3">
    <name type="scientific">Bradyrhizobium betae</name>
    <dbReference type="NCBI Taxonomy" id="244734"/>
    <lineage>
        <taxon>Bacteria</taxon>
        <taxon>Pseudomonadati</taxon>
        <taxon>Pseudomonadota</taxon>
        <taxon>Alphaproteobacteria</taxon>
        <taxon>Hyphomicrobiales</taxon>
        <taxon>Nitrobacteraceae</taxon>
        <taxon>Bradyrhizobium</taxon>
    </lineage>
</organism>
<protein>
    <recommendedName>
        <fullName evidence="1">PD-(D/E)XK endonuclease-like domain-containing protein</fullName>
    </recommendedName>
</protein>
<evidence type="ECO:0000313" key="3">
    <source>
        <dbReference type="Proteomes" id="UP001058872"/>
    </source>
</evidence>
<sequence length="884" mass="95772">MSRRSIVVEGPLAFRTARIAAAQRADSGLQIFTLPLLAARLAGGFNRPARSQDLDPAIRAALAAGGLTELEGIRQLPGTTRSIARTLAKVWQADLDLEGLASHNARLAELAEVERRVRANLPAGVLTPRDLRDAAIAHAAHAAAALGSIDIDQLSEIASVWRPLLATLAKTVPLAWRNPGTSDANWFPGQLITSDREMAADISLVSCANPRAEAVEALRWMRELIASGRARPDEIAICATATEDWDEHFLVLVADADLPLHFSHGVPVLASREGQACAALADVLLNGLGQDRLRRLFGHAAGRSRALADLPADWSLGLQPGAALFEIDQWQRALDEATGRRADAGDPRPVVMPILRLLASGPEAAAQAGAMLLGTAARALWTEALRRAPAEGLEFSLEDLRLPDGRDPGASAVWCPASHLAGAPRPWVRLLGMTSRSWPRRTAEDPLIPAHILPRSVLDPDPVAEQDRRAFAVITSQAARGCVLSRSRRNAQGGQLSASPLIPQSASLQILKRARIPQHAFSEADRLLARPDEAATSPALTAANLCWRNWRRPIVTAHDGQVRADHPQIVRAIGDVQSATSLRLMLRDPLAFVWRYALGWRAVPEDDQPLTLDARSYGELVHELLKRTVDALEPVPGYARASREEIEAALATSTETVRTHWPLKRSAPPALLWKHTLAAAAQLALKALTLDETFQPGTRSWTELAFSQAGDGAMAHDLPWRPDSLVTIPGTQVRIRGNIDRLDLTGDRRGVRVSDYKTGVEPRRAEEIVLGRGAELQRVIYSVAASQLLPDNPRVIARLVFLGNKEPRPYRLPDVDQAIAELGGHVTAAITLLRGGHALPGPDAQEEHNDFRIALPSSPAAYLQLKNGAFMRAFGGFARVWGCR</sequence>
<dbReference type="InterPro" id="IPR038726">
    <property type="entry name" value="PDDEXK_AddAB-type"/>
</dbReference>
<evidence type="ECO:0000259" key="1">
    <source>
        <dbReference type="Pfam" id="PF12705"/>
    </source>
</evidence>
<proteinExistence type="predicted"/>
<dbReference type="AlphaFoldDB" id="A0AAE9SQD7"/>
<dbReference type="InterPro" id="IPR027417">
    <property type="entry name" value="P-loop_NTPase"/>
</dbReference>
<gene>
    <name evidence="2" type="ORF">DCM83_08660</name>
</gene>